<dbReference type="InterPro" id="IPR025827">
    <property type="entry name" value="Zn_ribbon_recom_dom"/>
</dbReference>
<dbReference type="InterPro" id="IPR011109">
    <property type="entry name" value="DNA_bind_recombinase_dom"/>
</dbReference>
<sequence>MQRHMPLGYKITDGKITVDKEKADIVRRIFLSFTSGKSMMRISQELTESEVPNANGSPSWNHCSVGNILKNIKYIGDEYHPAIITEKDYRTAEKIREEKARHLNHSNNYLANSRTDVYPFSGKLICGECGAIFKRYTEHHNKNKKCNWKCKRYIVNNRVCCRSAVIDDAQLEQAFIDILSKVIKDFKLIYTRCQKSHDIFTDKSKIRKRHDKPEPTYKLGQSCSNPREAVRLLFDKAAEEYMSCSVDDFTYQTNKLKKILNRHTSVETFDGGLFLQTIQHITIYTNGILRFEFINGAAMETTYKSRRKNNKE</sequence>
<dbReference type="PROSITE" id="PS51737">
    <property type="entry name" value="RECOMBINASE_DNA_BIND"/>
    <property type="match status" value="1"/>
</dbReference>
<organism evidence="4 5">
    <name type="scientific">Ruminiclostridium papyrosolvens DSM 2782</name>
    <dbReference type="NCBI Taxonomy" id="588581"/>
    <lineage>
        <taxon>Bacteria</taxon>
        <taxon>Bacillati</taxon>
        <taxon>Bacillota</taxon>
        <taxon>Clostridia</taxon>
        <taxon>Eubacteriales</taxon>
        <taxon>Oscillospiraceae</taxon>
        <taxon>Ruminiclostridium</taxon>
    </lineage>
</organism>
<evidence type="ECO:0000313" key="5">
    <source>
        <dbReference type="Proteomes" id="UP000003860"/>
    </source>
</evidence>
<evidence type="ECO:0000259" key="3">
    <source>
        <dbReference type="PROSITE" id="PS51737"/>
    </source>
</evidence>
<dbReference type="GO" id="GO:0003677">
    <property type="term" value="F:DNA binding"/>
    <property type="evidence" value="ECO:0007669"/>
    <property type="project" value="UniProtKB-KW"/>
</dbReference>
<reference evidence="4" key="2">
    <citation type="submission" date="2011-01" db="EMBL/GenBank/DDBJ databases">
        <title>The Non-contiguous Finished genome of Clostridium papyrosolvens.</title>
        <authorList>
            <person name="Lucas S."/>
            <person name="Copeland A."/>
            <person name="Lapidus A."/>
            <person name="Cheng J.-F."/>
            <person name="Goodwin L."/>
            <person name="Pitluck S."/>
            <person name="Misra M."/>
            <person name="Chertkov O."/>
            <person name="Detter J.C."/>
            <person name="Han C."/>
            <person name="Tapia R."/>
            <person name="Land M."/>
            <person name="Hauser L."/>
            <person name="Kyrpides N."/>
            <person name="Ivanova N."/>
            <person name="Pagani I."/>
            <person name="Mouttaki H."/>
            <person name="He Z."/>
            <person name="Zhou J."/>
            <person name="Hemme C.L."/>
            <person name="Woyke T."/>
        </authorList>
    </citation>
    <scope>NUCLEOTIDE SEQUENCE [LARGE SCALE GENOMIC DNA]</scope>
    <source>
        <strain evidence="4">DSM 2782</strain>
    </source>
</reference>
<dbReference type="Pfam" id="PF13408">
    <property type="entry name" value="Zn_ribbon_recom"/>
    <property type="match status" value="1"/>
</dbReference>
<evidence type="ECO:0000256" key="2">
    <source>
        <dbReference type="ARBA" id="ARBA00023172"/>
    </source>
</evidence>
<dbReference type="Pfam" id="PF07508">
    <property type="entry name" value="Recombinase"/>
    <property type="match status" value="1"/>
</dbReference>
<dbReference type="AlphaFoldDB" id="F1TIJ8"/>
<dbReference type="STRING" id="588581.Cpap_0183"/>
<dbReference type="GO" id="GO:0000150">
    <property type="term" value="F:DNA strand exchange activity"/>
    <property type="evidence" value="ECO:0007669"/>
    <property type="project" value="InterPro"/>
</dbReference>
<name>F1TIJ8_9FIRM</name>
<gene>
    <name evidence="4" type="ORF">Cpap_0183</name>
</gene>
<evidence type="ECO:0000256" key="1">
    <source>
        <dbReference type="ARBA" id="ARBA00023125"/>
    </source>
</evidence>
<keyword evidence="5" id="KW-1185">Reference proteome</keyword>
<dbReference type="RefSeq" id="WP_004622486.1">
    <property type="nucleotide sequence ID" value="NZ_ACXX02000020.1"/>
</dbReference>
<dbReference type="OrthoDB" id="2188903at2"/>
<accession>F1TIJ8</accession>
<dbReference type="PANTHER" id="PTHR30461:SF2">
    <property type="entry name" value="SERINE RECOMBINASE PINE-RELATED"/>
    <property type="match status" value="1"/>
</dbReference>
<dbReference type="Gene3D" id="3.90.1750.20">
    <property type="entry name" value="Putative Large Serine Recombinase, Chain B, Domain 2"/>
    <property type="match status" value="1"/>
</dbReference>
<dbReference type="eggNOG" id="COG1961">
    <property type="taxonomic scope" value="Bacteria"/>
</dbReference>
<reference evidence="4" key="1">
    <citation type="submission" date="2009-07" db="EMBL/GenBank/DDBJ databases">
        <authorList>
            <consortium name="US DOE Joint Genome Institute (JGI-PGF)"/>
            <person name="Lucas S."/>
            <person name="Copeland A."/>
            <person name="Lapidus A."/>
            <person name="Glavina del Rio T."/>
            <person name="Tice H."/>
            <person name="Bruce D."/>
            <person name="Goodwin L."/>
            <person name="Pitluck S."/>
            <person name="Larimer F."/>
            <person name="Land M.L."/>
            <person name="Mouttaki H."/>
            <person name="He Z."/>
            <person name="Zhou J."/>
            <person name="Hemme C.L."/>
        </authorList>
    </citation>
    <scope>NUCLEOTIDE SEQUENCE</scope>
    <source>
        <strain evidence="4">DSM 2782</strain>
    </source>
</reference>
<protein>
    <submittedName>
        <fullName evidence="4">Recombinase</fullName>
    </submittedName>
</protein>
<keyword evidence="1" id="KW-0238">DNA-binding</keyword>
<feature type="domain" description="Recombinase" evidence="3">
    <location>
        <begin position="6"/>
        <end position="102"/>
    </location>
</feature>
<dbReference type="InterPro" id="IPR050639">
    <property type="entry name" value="SSR_resolvase"/>
</dbReference>
<keyword evidence="2" id="KW-0233">DNA recombination</keyword>
<dbReference type="EMBL" id="ACXX02000020">
    <property type="protein sequence ID" value="EGD45815.1"/>
    <property type="molecule type" value="Genomic_DNA"/>
</dbReference>
<comment type="caution">
    <text evidence="4">The sequence shown here is derived from an EMBL/GenBank/DDBJ whole genome shotgun (WGS) entry which is preliminary data.</text>
</comment>
<evidence type="ECO:0000313" key="4">
    <source>
        <dbReference type="EMBL" id="EGD45815.1"/>
    </source>
</evidence>
<dbReference type="PANTHER" id="PTHR30461">
    <property type="entry name" value="DNA-INVERTASE FROM LAMBDOID PROPHAGE"/>
    <property type="match status" value="1"/>
</dbReference>
<proteinExistence type="predicted"/>
<dbReference type="Proteomes" id="UP000003860">
    <property type="component" value="Unassembled WGS sequence"/>
</dbReference>
<dbReference type="InterPro" id="IPR038109">
    <property type="entry name" value="DNA_bind_recomb_sf"/>
</dbReference>